<dbReference type="SMART" id="SM00507">
    <property type="entry name" value="HNHc"/>
    <property type="match status" value="1"/>
</dbReference>
<sequence>MDEIWKDIVGYEGLYQVSNMGRVRSKERIFESKGTGRYKRNAQILSLGKHSKGYLTVTLFKNGKYKRFLIHRLVAKSFLPRDIFKNQVNHIDGNKTNNNLSNIEWCDSSENQIHRRDILKKKFAPGKPLFKLIIKEII</sequence>
<dbReference type="Pfam" id="PF13392">
    <property type="entry name" value="HNH_3"/>
    <property type="match status" value="1"/>
</dbReference>
<dbReference type="InterPro" id="IPR010902">
    <property type="entry name" value="NUMOD4"/>
</dbReference>
<dbReference type="EMBL" id="CYXP01000007">
    <property type="protein sequence ID" value="CUN26186.1"/>
    <property type="molecule type" value="Genomic_DNA"/>
</dbReference>
<dbReference type="InterPro" id="IPR044925">
    <property type="entry name" value="His-Me_finger_sf"/>
</dbReference>
<feature type="domain" description="HNH nuclease" evidence="1">
    <location>
        <begin position="64"/>
        <end position="112"/>
    </location>
</feature>
<accession>A0A173VHK3</accession>
<dbReference type="Gene3D" id="3.90.75.20">
    <property type="match status" value="1"/>
</dbReference>
<protein>
    <submittedName>
        <fullName evidence="2">NUMOD4 motif</fullName>
    </submittedName>
</protein>
<reference evidence="2 3" key="1">
    <citation type="submission" date="2015-09" db="EMBL/GenBank/DDBJ databases">
        <authorList>
            <consortium name="Pathogen Informatics"/>
        </authorList>
    </citation>
    <scope>NUCLEOTIDE SEQUENCE [LARGE SCALE GENOMIC DNA]</scope>
    <source>
        <strain evidence="2 3">2789STDY5608872</strain>
    </source>
</reference>
<evidence type="ECO:0000313" key="3">
    <source>
        <dbReference type="Proteomes" id="UP000095591"/>
    </source>
</evidence>
<dbReference type="AlphaFoldDB" id="A0A173VHK3"/>
<dbReference type="InterPro" id="IPR003615">
    <property type="entry name" value="HNH_nuc"/>
</dbReference>
<dbReference type="Pfam" id="PF07463">
    <property type="entry name" value="NUMOD4"/>
    <property type="match status" value="1"/>
</dbReference>
<gene>
    <name evidence="2" type="ORF">ERS852429_03019</name>
</gene>
<dbReference type="Proteomes" id="UP000095591">
    <property type="component" value="Unassembled WGS sequence"/>
</dbReference>
<evidence type="ECO:0000259" key="1">
    <source>
        <dbReference type="SMART" id="SM00507"/>
    </source>
</evidence>
<dbReference type="RefSeq" id="WP_057319739.1">
    <property type="nucleotide sequence ID" value="NZ_CYXP01000007.1"/>
</dbReference>
<dbReference type="GO" id="GO:0016788">
    <property type="term" value="F:hydrolase activity, acting on ester bonds"/>
    <property type="evidence" value="ECO:0007669"/>
    <property type="project" value="InterPro"/>
</dbReference>
<evidence type="ECO:0000313" key="2">
    <source>
        <dbReference type="EMBL" id="CUN26186.1"/>
    </source>
</evidence>
<proteinExistence type="predicted"/>
<dbReference type="SUPFAM" id="SSF54060">
    <property type="entry name" value="His-Me finger endonucleases"/>
    <property type="match status" value="1"/>
</dbReference>
<organism evidence="2 3">
    <name type="scientific">Parabacteroides distasonis</name>
    <dbReference type="NCBI Taxonomy" id="823"/>
    <lineage>
        <taxon>Bacteria</taxon>
        <taxon>Pseudomonadati</taxon>
        <taxon>Bacteroidota</taxon>
        <taxon>Bacteroidia</taxon>
        <taxon>Bacteroidales</taxon>
        <taxon>Tannerellaceae</taxon>
        <taxon>Parabacteroides</taxon>
    </lineage>
</organism>
<name>A0A173VHK3_PARDI</name>